<reference evidence="2 3" key="1">
    <citation type="submission" date="2018-07" db="EMBL/GenBank/DDBJ databases">
        <title>Pseudomonas laoshanensis sp. nov., isolated from soil.</title>
        <authorList>
            <person name="Sun J."/>
            <person name="Yu L."/>
            <person name="Wang M."/>
            <person name="Zhang C."/>
        </authorList>
    </citation>
    <scope>NUCLEOTIDE SEQUENCE [LARGE SCALE GENOMIC DNA]</scope>
    <source>
        <strain evidence="2 3">Y22</strain>
    </source>
</reference>
<organism evidence="2 3">
    <name type="scientific">Halopseudomonas laoshanensis</name>
    <dbReference type="NCBI Taxonomy" id="2268758"/>
    <lineage>
        <taxon>Bacteria</taxon>
        <taxon>Pseudomonadati</taxon>
        <taxon>Pseudomonadota</taxon>
        <taxon>Gammaproteobacteria</taxon>
        <taxon>Pseudomonadales</taxon>
        <taxon>Pseudomonadaceae</taxon>
        <taxon>Halopseudomonas</taxon>
    </lineage>
</organism>
<dbReference type="OrthoDB" id="9798676at2"/>
<keyword evidence="3" id="KW-1185">Reference proteome</keyword>
<proteinExistence type="predicted"/>
<feature type="domain" description="Beta-ketoacyl synthase-like N-terminal" evidence="1">
    <location>
        <begin position="10"/>
        <end position="186"/>
    </location>
</feature>
<dbReference type="Pfam" id="PF13723">
    <property type="entry name" value="Ketoacyl-synt_2"/>
    <property type="match status" value="1"/>
</dbReference>
<dbReference type="Proteomes" id="UP000463138">
    <property type="component" value="Unassembled WGS sequence"/>
</dbReference>
<dbReference type="EMBL" id="QOVF01000002">
    <property type="protein sequence ID" value="KAA0695023.1"/>
    <property type="molecule type" value="Genomic_DNA"/>
</dbReference>
<evidence type="ECO:0000313" key="3">
    <source>
        <dbReference type="Proteomes" id="UP000463138"/>
    </source>
</evidence>
<protein>
    <recommendedName>
        <fullName evidence="1">Beta-ketoacyl synthase-like N-terminal domain-containing protein</fullName>
    </recommendedName>
</protein>
<accession>A0A7V7GUD1</accession>
<dbReference type="InterPro" id="IPR014030">
    <property type="entry name" value="Ketoacyl_synth_N"/>
</dbReference>
<gene>
    <name evidence="2" type="ORF">DT594_09190</name>
</gene>
<dbReference type="RefSeq" id="WP_149332393.1">
    <property type="nucleotide sequence ID" value="NZ_QOVF01000002.1"/>
</dbReference>
<comment type="caution">
    <text evidence="2">The sequence shown here is derived from an EMBL/GenBank/DDBJ whole genome shotgun (WGS) entry which is preliminary data.</text>
</comment>
<sequence length="223" mass="24090">MSQFLHLEDWVGWSASEQYLPADPAHNLEARSGTPLLPAMLRRRLDKAGRAVCEILALLDDAGDCPIIYASRHGDVTGSLEMLTSLAEGEALSPARFSMSVHNAVMGVYSIARKHHSPIQALGATGDEFEALMCEALGYLATGHSRVIVVFSEGEMPSEYADFAESGECPGVVGLRLTASRGQRLICSPGTQPSRPTPLDIIAWLGTPDALLTARQCWRLETK</sequence>
<evidence type="ECO:0000259" key="1">
    <source>
        <dbReference type="Pfam" id="PF13723"/>
    </source>
</evidence>
<evidence type="ECO:0000313" key="2">
    <source>
        <dbReference type="EMBL" id="KAA0695023.1"/>
    </source>
</evidence>
<name>A0A7V7GUD1_9GAMM</name>
<dbReference type="AlphaFoldDB" id="A0A7V7GUD1"/>